<evidence type="ECO:0000259" key="2">
    <source>
        <dbReference type="Pfam" id="PF09992"/>
    </source>
</evidence>
<keyword evidence="4" id="KW-1185">Reference proteome</keyword>
<dbReference type="Proteomes" id="UP000317369">
    <property type="component" value="Chromosome"/>
</dbReference>
<sequence length="480" mass="52097" precursor="true">MRCQHLSTSLVAVVALLAITSTSFAWETSNPFEGVTYNKLREKDVHPILGWHTSHLSVDVFEIDMDANGISLTSTPSNGSALGETNRQTTLNFMKASNTEIAFNTSYFYTQTDGGNNNHGILASDGDLISPWGTEFPFTVWPAINITSDNNVELVTENGKNIFDYHNAVTGSAVILHNGNVIGDPNSGIHPRTSIGYNEVDNKLIVMAVDGRSSSSYGVRLSHLGTLMKNFGATWAINLDGGGSTQLTMDNGTAHYVNTPSDKYRAVGANMGVHANVDNTYTEIANFEHNNQGNFNSALTLSGSNINLSGSSNYLITTDSAAIGHASVKLELNKNNDDSGFFCRFLSGGGAAPNNTKYAADGFLGIWAKTNDADQQIAIAIDEGSDLEKSIKQDLIADGQWHYYEWQLDDNSNWENFVGNGEIDNATFSIDSILLYGEQNSTVYLDHLAHDTDESMVIPEPATITFLSLAAITFLRRSQK</sequence>
<name>A0A517YRR7_9BACT</name>
<dbReference type="Pfam" id="PF09992">
    <property type="entry name" value="NAGPA"/>
    <property type="match status" value="1"/>
</dbReference>
<accession>A0A517YRR7</accession>
<gene>
    <name evidence="3" type="ORF">KS4_09530</name>
</gene>
<dbReference type="EMBL" id="CP036425">
    <property type="protein sequence ID" value="QDU32914.1"/>
    <property type="molecule type" value="Genomic_DNA"/>
</dbReference>
<evidence type="ECO:0000313" key="3">
    <source>
        <dbReference type="EMBL" id="QDU32914.1"/>
    </source>
</evidence>
<proteinExistence type="predicted"/>
<dbReference type="InterPro" id="IPR018711">
    <property type="entry name" value="NAGPA"/>
</dbReference>
<dbReference type="RefSeq" id="WP_145075198.1">
    <property type="nucleotide sequence ID" value="NZ_CP036425.1"/>
</dbReference>
<dbReference type="KEGG" id="pcor:KS4_09530"/>
<dbReference type="PANTHER" id="PTHR40446">
    <property type="entry name" value="N-ACETYLGLUCOSAMINE-1-PHOSPHODIESTER ALPHA-N-ACETYLGLUCOSAMINIDASE"/>
    <property type="match status" value="1"/>
</dbReference>
<organism evidence="3 4">
    <name type="scientific">Poriferisphaera corsica</name>
    <dbReference type="NCBI Taxonomy" id="2528020"/>
    <lineage>
        <taxon>Bacteria</taxon>
        <taxon>Pseudomonadati</taxon>
        <taxon>Planctomycetota</taxon>
        <taxon>Phycisphaerae</taxon>
        <taxon>Phycisphaerales</taxon>
        <taxon>Phycisphaeraceae</taxon>
        <taxon>Poriferisphaera</taxon>
    </lineage>
</organism>
<dbReference type="OrthoDB" id="9809781at2"/>
<keyword evidence="1" id="KW-0732">Signal</keyword>
<evidence type="ECO:0000256" key="1">
    <source>
        <dbReference type="SAM" id="SignalP"/>
    </source>
</evidence>
<feature type="signal peptide" evidence="1">
    <location>
        <begin position="1"/>
        <end position="25"/>
    </location>
</feature>
<dbReference type="PANTHER" id="PTHR40446:SF2">
    <property type="entry name" value="N-ACETYLGLUCOSAMINE-1-PHOSPHODIESTER ALPHA-N-ACETYLGLUCOSAMINIDASE"/>
    <property type="match status" value="1"/>
</dbReference>
<feature type="chain" id="PRO_5021964130" description="Phosphodiester glycosidase domain-containing protein" evidence="1">
    <location>
        <begin position="26"/>
        <end position="480"/>
    </location>
</feature>
<feature type="domain" description="Phosphodiester glycosidase" evidence="2">
    <location>
        <begin position="98"/>
        <end position="273"/>
    </location>
</feature>
<evidence type="ECO:0000313" key="4">
    <source>
        <dbReference type="Proteomes" id="UP000317369"/>
    </source>
</evidence>
<protein>
    <recommendedName>
        <fullName evidence="2">Phosphodiester glycosidase domain-containing protein</fullName>
    </recommendedName>
</protein>
<dbReference type="AlphaFoldDB" id="A0A517YRR7"/>
<reference evidence="3 4" key="1">
    <citation type="submission" date="2019-02" db="EMBL/GenBank/DDBJ databases">
        <title>Deep-cultivation of Planctomycetes and their phenomic and genomic characterization uncovers novel biology.</title>
        <authorList>
            <person name="Wiegand S."/>
            <person name="Jogler M."/>
            <person name="Boedeker C."/>
            <person name="Pinto D."/>
            <person name="Vollmers J."/>
            <person name="Rivas-Marin E."/>
            <person name="Kohn T."/>
            <person name="Peeters S.H."/>
            <person name="Heuer A."/>
            <person name="Rast P."/>
            <person name="Oberbeckmann S."/>
            <person name="Bunk B."/>
            <person name="Jeske O."/>
            <person name="Meyerdierks A."/>
            <person name="Storesund J.E."/>
            <person name="Kallscheuer N."/>
            <person name="Luecker S."/>
            <person name="Lage O.M."/>
            <person name="Pohl T."/>
            <person name="Merkel B.J."/>
            <person name="Hornburger P."/>
            <person name="Mueller R.-W."/>
            <person name="Bruemmer F."/>
            <person name="Labrenz M."/>
            <person name="Spormann A.M."/>
            <person name="Op den Camp H."/>
            <person name="Overmann J."/>
            <person name="Amann R."/>
            <person name="Jetten M.S.M."/>
            <person name="Mascher T."/>
            <person name="Medema M.H."/>
            <person name="Devos D.P."/>
            <person name="Kaster A.-K."/>
            <person name="Ovreas L."/>
            <person name="Rohde M."/>
            <person name="Galperin M.Y."/>
            <person name="Jogler C."/>
        </authorList>
    </citation>
    <scope>NUCLEOTIDE SEQUENCE [LARGE SCALE GENOMIC DNA]</scope>
    <source>
        <strain evidence="3 4">KS4</strain>
    </source>
</reference>